<dbReference type="Pfam" id="PF10738">
    <property type="entry name" value="Lpp-LpqN"/>
    <property type="match status" value="1"/>
</dbReference>
<keyword evidence="5" id="KW-1185">Reference proteome</keyword>
<comment type="caution">
    <text evidence="4">The sequence shown here is derived from an EMBL/GenBank/DDBJ whole genome shotgun (WGS) entry which is preliminary data.</text>
</comment>
<gene>
    <name evidence="4" type="ORF">H7I41_09830</name>
</gene>
<accession>A0A9X2YMP9</accession>
<dbReference type="AlphaFoldDB" id="A0A9X2YMP9"/>
<name>A0A9X2YMP9_9MYCO</name>
<dbReference type="RefSeq" id="WP_264012405.1">
    <property type="nucleotide sequence ID" value="NZ_JACKSJ010000072.1"/>
</dbReference>
<dbReference type="PROSITE" id="PS51257">
    <property type="entry name" value="PROKAR_LIPOPROTEIN"/>
    <property type="match status" value="1"/>
</dbReference>
<keyword evidence="4" id="KW-0449">Lipoprotein</keyword>
<sequence length="234" mass="24238">MKNSRRASGVAIAAVTLGLALVGCGSDTATEPSAAKETSSKATSKSETTKAAPETSPAPADGANYTIVDYIKENQIVETPIHRGDPGSPALDLPIPPGWEDAGPNAPEWAWGAIVFADPAAAGDPPSVIALMSKLTGNVDPAKIIEFAPNELKNLDGWDGSDGQSSTMSGFDAWQLSGTYVKDGATRLIGQKTVVIPGQDGMYVLQLNADGPEGQEGPMMDAMNLIDEQTTITP</sequence>
<dbReference type="InterPro" id="IPR019674">
    <property type="entry name" value="Lipoprotein_LpqN/LpqT-like"/>
</dbReference>
<evidence type="ECO:0000313" key="4">
    <source>
        <dbReference type="EMBL" id="MCV7170215.1"/>
    </source>
</evidence>
<evidence type="ECO:0000256" key="1">
    <source>
        <dbReference type="ARBA" id="ARBA00022729"/>
    </source>
</evidence>
<feature type="region of interest" description="Disordered" evidence="2">
    <location>
        <begin position="26"/>
        <end position="62"/>
    </location>
</feature>
<dbReference type="Proteomes" id="UP001140293">
    <property type="component" value="Unassembled WGS sequence"/>
</dbReference>
<dbReference type="EMBL" id="JACKSJ010000072">
    <property type="protein sequence ID" value="MCV7170215.1"/>
    <property type="molecule type" value="Genomic_DNA"/>
</dbReference>
<feature type="compositionally biased region" description="Low complexity" evidence="2">
    <location>
        <begin position="33"/>
        <end position="52"/>
    </location>
</feature>
<feature type="chain" id="PRO_5040834381" evidence="3">
    <location>
        <begin position="30"/>
        <end position="234"/>
    </location>
</feature>
<organism evidence="4 5">
    <name type="scientific">[Mycobacterium] manitobense</name>
    <dbReference type="NCBI Taxonomy" id="190147"/>
    <lineage>
        <taxon>Bacteria</taxon>
        <taxon>Bacillati</taxon>
        <taxon>Actinomycetota</taxon>
        <taxon>Actinomycetes</taxon>
        <taxon>Mycobacteriales</taxon>
        <taxon>Mycobacteriaceae</taxon>
        <taxon>Mycolicibacterium</taxon>
    </lineage>
</organism>
<protein>
    <submittedName>
        <fullName evidence="4">LpqN/LpqT family lipoprotein</fullName>
    </submittedName>
</protein>
<proteinExistence type="predicted"/>
<evidence type="ECO:0000256" key="2">
    <source>
        <dbReference type="SAM" id="MobiDB-lite"/>
    </source>
</evidence>
<evidence type="ECO:0000256" key="3">
    <source>
        <dbReference type="SAM" id="SignalP"/>
    </source>
</evidence>
<reference evidence="4" key="2">
    <citation type="journal article" date="2022" name="BMC Genomics">
        <title>Comparative genome analysis of mycobacteria focusing on tRNA and non-coding RNA.</title>
        <authorList>
            <person name="Behra P.R.K."/>
            <person name="Pettersson B.M.F."/>
            <person name="Ramesh M."/>
            <person name="Das S."/>
            <person name="Dasgupta S."/>
            <person name="Kirsebom L.A."/>
        </authorList>
    </citation>
    <scope>NUCLEOTIDE SEQUENCE</scope>
    <source>
        <strain evidence="4">DSM 44615</strain>
    </source>
</reference>
<feature type="signal peptide" evidence="3">
    <location>
        <begin position="1"/>
        <end position="29"/>
    </location>
</feature>
<keyword evidence="1 3" id="KW-0732">Signal</keyword>
<dbReference type="Gene3D" id="3.40.1000.10">
    <property type="entry name" value="Mog1/PsbP, alpha/beta/alpha sandwich"/>
    <property type="match status" value="1"/>
</dbReference>
<evidence type="ECO:0000313" key="5">
    <source>
        <dbReference type="Proteomes" id="UP001140293"/>
    </source>
</evidence>
<reference evidence="4" key="1">
    <citation type="submission" date="2020-07" db="EMBL/GenBank/DDBJ databases">
        <authorList>
            <person name="Pettersson B.M.F."/>
            <person name="Behra P.R.K."/>
            <person name="Ramesh M."/>
            <person name="Das S."/>
            <person name="Dasgupta S."/>
            <person name="Kirsebom L.A."/>
        </authorList>
    </citation>
    <scope>NUCLEOTIDE SEQUENCE</scope>
    <source>
        <strain evidence="4">DSM 44615</strain>
    </source>
</reference>